<evidence type="ECO:0000259" key="1">
    <source>
        <dbReference type="Pfam" id="PF26345"/>
    </source>
</evidence>
<dbReference type="Pfam" id="PF26345">
    <property type="entry name" value="ScoMcrA_N"/>
    <property type="match status" value="1"/>
</dbReference>
<dbReference type="InterPro" id="IPR058807">
    <property type="entry name" value="ScoMcrA_N"/>
</dbReference>
<dbReference type="KEGG" id="nmes:H9L09_17990"/>
<keyword evidence="3" id="KW-1185">Reference proteome</keyword>
<dbReference type="EMBL" id="CP060713">
    <property type="protein sequence ID" value="QNN52351.1"/>
    <property type="molecule type" value="Genomic_DNA"/>
</dbReference>
<dbReference type="AlphaFoldDB" id="A0A7G9R9S6"/>
<name>A0A7G9R9S6_9ACTN</name>
<protein>
    <recommendedName>
        <fullName evidence="1">ScoMcrA-like N-terminal head domain-containing protein</fullName>
    </recommendedName>
</protein>
<gene>
    <name evidence="2" type="ORF">H9L09_17990</name>
</gene>
<evidence type="ECO:0000313" key="2">
    <source>
        <dbReference type="EMBL" id="QNN52351.1"/>
    </source>
</evidence>
<sequence length="138" mass="15096">MPDWDLVNRSHVLKAMGEYDSLGDREFLRRYGFRRSVAYTVWHSGREYDSKAILGVAYMYATGTPAMSSEFSGGMDGAAKVLEDRGFDVVVDEQEVAAERPRKVAPARARTAVAAPAVKVCPTCHLAVPASGVCDYCD</sequence>
<reference evidence="2 3" key="1">
    <citation type="submission" date="2020-08" db="EMBL/GenBank/DDBJ databases">
        <title>Genome sequence of Nocardioides mesophilus KACC 16243T.</title>
        <authorList>
            <person name="Hyun D.-W."/>
            <person name="Bae J.-W."/>
        </authorList>
    </citation>
    <scope>NUCLEOTIDE SEQUENCE [LARGE SCALE GENOMIC DNA]</scope>
    <source>
        <strain evidence="2 3">KACC 16243</strain>
    </source>
</reference>
<accession>A0A7G9R9S6</accession>
<proteinExistence type="predicted"/>
<dbReference type="RefSeq" id="WP_187578193.1">
    <property type="nucleotide sequence ID" value="NZ_CP060713.1"/>
</dbReference>
<feature type="domain" description="ScoMcrA-like N-terminal head" evidence="1">
    <location>
        <begin position="7"/>
        <end position="90"/>
    </location>
</feature>
<evidence type="ECO:0000313" key="3">
    <source>
        <dbReference type="Proteomes" id="UP000515947"/>
    </source>
</evidence>
<organism evidence="2 3">
    <name type="scientific">Nocardioides mesophilus</name>
    <dbReference type="NCBI Taxonomy" id="433659"/>
    <lineage>
        <taxon>Bacteria</taxon>
        <taxon>Bacillati</taxon>
        <taxon>Actinomycetota</taxon>
        <taxon>Actinomycetes</taxon>
        <taxon>Propionibacteriales</taxon>
        <taxon>Nocardioidaceae</taxon>
        <taxon>Nocardioides</taxon>
    </lineage>
</organism>
<dbReference type="Proteomes" id="UP000515947">
    <property type="component" value="Chromosome"/>
</dbReference>